<proteinExistence type="predicted"/>
<evidence type="ECO:0000313" key="2">
    <source>
        <dbReference type="Proteomes" id="UP001165289"/>
    </source>
</evidence>
<dbReference type="EMBL" id="JAKMXF010000342">
    <property type="protein sequence ID" value="KAI6647521.1"/>
    <property type="molecule type" value="Genomic_DNA"/>
</dbReference>
<comment type="caution">
    <text evidence="1">The sequence shown here is derived from an EMBL/GenBank/DDBJ whole genome shotgun (WGS) entry which is preliminary data.</text>
</comment>
<gene>
    <name evidence="1" type="ORF">LOD99_8787</name>
</gene>
<evidence type="ECO:0000313" key="1">
    <source>
        <dbReference type="EMBL" id="KAI6647521.1"/>
    </source>
</evidence>
<organism evidence="1 2">
    <name type="scientific">Oopsacas minuta</name>
    <dbReference type="NCBI Taxonomy" id="111878"/>
    <lineage>
        <taxon>Eukaryota</taxon>
        <taxon>Metazoa</taxon>
        <taxon>Porifera</taxon>
        <taxon>Hexactinellida</taxon>
        <taxon>Hexasterophora</taxon>
        <taxon>Lyssacinosida</taxon>
        <taxon>Leucopsacidae</taxon>
        <taxon>Oopsacas</taxon>
    </lineage>
</organism>
<name>A0AAV7JFF3_9METZ</name>
<accession>A0AAV7JFF3</accession>
<protein>
    <submittedName>
        <fullName evidence="1">Uncharacterized protein</fullName>
    </submittedName>
</protein>
<reference evidence="1 2" key="1">
    <citation type="journal article" date="2023" name="BMC Biol.">
        <title>The compact genome of the sponge Oopsacas minuta (Hexactinellida) is lacking key metazoan core genes.</title>
        <authorList>
            <person name="Santini S."/>
            <person name="Schenkelaars Q."/>
            <person name="Jourda C."/>
            <person name="Duchesne M."/>
            <person name="Belahbib H."/>
            <person name="Rocher C."/>
            <person name="Selva M."/>
            <person name="Riesgo A."/>
            <person name="Vervoort M."/>
            <person name="Leys S.P."/>
            <person name="Kodjabachian L."/>
            <person name="Le Bivic A."/>
            <person name="Borchiellini C."/>
            <person name="Claverie J.M."/>
            <person name="Renard E."/>
        </authorList>
    </citation>
    <scope>NUCLEOTIDE SEQUENCE [LARGE SCALE GENOMIC DNA]</scope>
    <source>
        <strain evidence="1">SPO-2</strain>
    </source>
</reference>
<dbReference type="AlphaFoldDB" id="A0AAV7JFF3"/>
<sequence length="99" mass="11446">MCLQLFTQYIHCSRCFEKASFRFELDYEIIPDLISDVVNHDEQDILDQEVLIAGLPAVVDADQVLEMIELFDAKENQVGNAENKMTVVLNLKLKQMKNR</sequence>
<dbReference type="Proteomes" id="UP001165289">
    <property type="component" value="Unassembled WGS sequence"/>
</dbReference>
<keyword evidence="2" id="KW-1185">Reference proteome</keyword>